<proteinExistence type="predicted"/>
<gene>
    <name evidence="2" type="ORF">D5R95_03995</name>
</gene>
<dbReference type="GO" id="GO:0016887">
    <property type="term" value="F:ATP hydrolysis activity"/>
    <property type="evidence" value="ECO:0007669"/>
    <property type="project" value="InterPro"/>
</dbReference>
<dbReference type="PANTHER" id="PTHR21610:SF9">
    <property type="entry name" value="VON WILLEBRAND FACTOR A DOMAIN-CONTAINING PROTEIN 8"/>
    <property type="match status" value="1"/>
</dbReference>
<accession>A0A3R7XIE4</accession>
<feature type="domain" description="AAA+ ATPase" evidence="1">
    <location>
        <begin position="332"/>
        <end position="478"/>
    </location>
</feature>
<dbReference type="EMBL" id="QZAB01000265">
    <property type="protein sequence ID" value="RQD86250.1"/>
    <property type="molecule type" value="Genomic_DNA"/>
</dbReference>
<dbReference type="InterPro" id="IPR011704">
    <property type="entry name" value="ATPase_dyneun-rel_AAA"/>
</dbReference>
<dbReference type="InterPro" id="IPR003593">
    <property type="entry name" value="AAA+_ATPase"/>
</dbReference>
<dbReference type="GO" id="GO:0005737">
    <property type="term" value="C:cytoplasm"/>
    <property type="evidence" value="ECO:0007669"/>
    <property type="project" value="TreeGrafter"/>
</dbReference>
<dbReference type="Pfam" id="PF07728">
    <property type="entry name" value="AAA_5"/>
    <property type="match status" value="1"/>
</dbReference>
<dbReference type="CDD" id="cd00009">
    <property type="entry name" value="AAA"/>
    <property type="match status" value="1"/>
</dbReference>
<name>A0A3R7XIE4_9EURY</name>
<organism evidence="2 3">
    <name type="scientific">Methanosalsum natronophilum</name>
    <dbReference type="NCBI Taxonomy" id="768733"/>
    <lineage>
        <taxon>Archaea</taxon>
        <taxon>Methanobacteriati</taxon>
        <taxon>Methanobacteriota</taxon>
        <taxon>Stenosarchaea group</taxon>
        <taxon>Methanomicrobia</taxon>
        <taxon>Methanosarcinales</taxon>
        <taxon>Methanosarcinaceae</taxon>
        <taxon>Methanosalsum</taxon>
    </lineage>
</organism>
<comment type="caution">
    <text evidence="2">The sequence shown here is derived from an EMBL/GenBank/DDBJ whole genome shotgun (WGS) entry which is preliminary data.</text>
</comment>
<evidence type="ECO:0000313" key="3">
    <source>
        <dbReference type="Proteomes" id="UP000284763"/>
    </source>
</evidence>
<protein>
    <recommendedName>
        <fullName evidence="1">AAA+ ATPase domain-containing protein</fullName>
    </recommendedName>
</protein>
<dbReference type="InterPro" id="IPR039891">
    <property type="entry name" value="VWA8"/>
</dbReference>
<dbReference type="InterPro" id="IPR027417">
    <property type="entry name" value="P-loop_NTPase"/>
</dbReference>
<sequence>MDLSNHSHDNNQNLGYITYHLSELTDNNVSPSYFLELVSGQNLTKKRYPETQLNFEFISQLAKNLRSSPPLNLEKLVPTKNGENSKFKNNFEQGKRISVAIEHLAHFKLSSSNGSTCTSDLKPEHDLNNYNNNYRQVITVLTRQLSTISNQPPKHELEIIIVRGLAPLSFLDHDTHTYYLDENVLSDTLYLEYVTFRDLFLWHNSPNDLRSAIIASLTNLCQNVTERDLSLFYTKLAKTYSIHFDIDQTVSIECVADKILDSINKLNISDEVNGKFHYCTEYTNSTILSLTQNLCYELSSTKNPDIPHLNSVQKWTQQSIHFIQEMIQARILGYHVLMIGDAGTGKDWVAMKYGKVMGEDPIVISLSEDLEGPDLIASRGLHEGVTIWEYGQIVKAYIQGDIIVLDEVNKTRPGVCATLNNIMESDQLEMPDGTWVQKGQGFQIIATMNEPGEAYGGYDIDPGFKDRFGTVLYVPELSFDDRIRFLKRIADNRTPTQFIEELVRLQDRINSSGKVWRKMSLRVLERIIESKSNYPREPVANLIRSEYLIGTWEQGHDIVEKEILAFSSNIEDRFEKELLNSLKTDRTLNDSLGTTEYKIGIAENRIWL</sequence>
<feature type="non-terminal residue" evidence="2">
    <location>
        <position position="608"/>
    </location>
</feature>
<dbReference type="PANTHER" id="PTHR21610">
    <property type="entry name" value="VON WILLEBRAND FACTOR A DOMAIN-CONTAINING PROTEIN 8"/>
    <property type="match status" value="1"/>
</dbReference>
<evidence type="ECO:0000259" key="1">
    <source>
        <dbReference type="SMART" id="SM00382"/>
    </source>
</evidence>
<evidence type="ECO:0000313" key="2">
    <source>
        <dbReference type="EMBL" id="RQD86250.1"/>
    </source>
</evidence>
<dbReference type="GO" id="GO:0005524">
    <property type="term" value="F:ATP binding"/>
    <property type="evidence" value="ECO:0007669"/>
    <property type="project" value="InterPro"/>
</dbReference>
<dbReference type="SUPFAM" id="SSF52540">
    <property type="entry name" value="P-loop containing nucleoside triphosphate hydrolases"/>
    <property type="match status" value="1"/>
</dbReference>
<dbReference type="AlphaFoldDB" id="A0A3R7XIE4"/>
<dbReference type="Gene3D" id="3.40.50.300">
    <property type="entry name" value="P-loop containing nucleotide triphosphate hydrolases"/>
    <property type="match status" value="1"/>
</dbReference>
<reference evidence="2 3" key="1">
    <citation type="submission" date="2018-08" db="EMBL/GenBank/DDBJ databases">
        <title>The metabolism and importance of syntrophic acetate oxidation coupled to methane or sulfide production in haloalkaline environments.</title>
        <authorList>
            <person name="Timmers P.H.A."/>
            <person name="Vavourakis C.D."/>
            <person name="Sorokin D.Y."/>
            <person name="Sinninghe Damste J.S."/>
            <person name="Muyzer G."/>
            <person name="Stams A.J.M."/>
            <person name="Plugge C.M."/>
        </authorList>
    </citation>
    <scope>NUCLEOTIDE SEQUENCE [LARGE SCALE GENOMIC DNA]</scope>
    <source>
        <strain evidence="2">MSAO_Arc3</strain>
    </source>
</reference>
<dbReference type="SMART" id="SM00382">
    <property type="entry name" value="AAA"/>
    <property type="match status" value="1"/>
</dbReference>
<dbReference type="Proteomes" id="UP000284763">
    <property type="component" value="Unassembled WGS sequence"/>
</dbReference>